<dbReference type="EMBL" id="QEAO01000037">
    <property type="protein sequence ID" value="TPX31934.1"/>
    <property type="molecule type" value="Genomic_DNA"/>
</dbReference>
<dbReference type="PANTHER" id="PTHR45033:SF3">
    <property type="entry name" value="DEHYDROGENASE, PUTATIVE (AFU_ORTHOLOGUE AFUA_2G13270)-RELATED"/>
    <property type="match status" value="1"/>
</dbReference>
<protein>
    <recommendedName>
        <fullName evidence="1">Enoyl reductase (ER) domain-containing protein</fullName>
    </recommendedName>
</protein>
<dbReference type="RefSeq" id="XP_031023245.1">
    <property type="nucleotide sequence ID" value="XM_031170772.1"/>
</dbReference>
<proteinExistence type="predicted"/>
<dbReference type="GeneID" id="42006069"/>
<name>A0A507C1I7_9FUNG</name>
<dbReference type="AlphaFoldDB" id="A0A507C1I7"/>
<dbReference type="SUPFAM" id="SSF50129">
    <property type="entry name" value="GroES-like"/>
    <property type="match status" value="1"/>
</dbReference>
<evidence type="ECO:0000313" key="3">
    <source>
        <dbReference type="Proteomes" id="UP000319731"/>
    </source>
</evidence>
<accession>A0A507C1I7</accession>
<evidence type="ECO:0000313" key="2">
    <source>
        <dbReference type="EMBL" id="TPX31934.1"/>
    </source>
</evidence>
<sequence>MSAKTFRGVYLKKSAQSGIKPPKGERGNLKWEEVKVESKPIPAIPEGHALVQLHASALNHRDVFIRQGLYPRIIYDVILAADGAGVLVEGGPKELKGQRVLINSSINWDSNPLGPENPAKYEVLGLPRNGTLAEYIVIPSKNVFAMPKQLSFEEAAAIPLAGLTAWRATFSIGQVKKGDLVLVPGIGGGVAMFAAQFAMAAGAEVYVTSSSDEKIQKAIKLGACVGGVNYKNKGWAKELSTKVKGRMWDVVVDGAAGTDSLREYMALLKWGGVYVTYGATSDSFASILIPFLFQKQIKLCGSTMGSDREFKDMMVFIDKHQIKPVVSTVHQGLEKAEDAFVEMREGKQFGKIVVKINHNSNKL</sequence>
<dbReference type="GO" id="GO:0016491">
    <property type="term" value="F:oxidoreductase activity"/>
    <property type="evidence" value="ECO:0007669"/>
    <property type="project" value="InterPro"/>
</dbReference>
<dbReference type="Gene3D" id="3.90.180.10">
    <property type="entry name" value="Medium-chain alcohol dehydrogenases, catalytic domain"/>
    <property type="match status" value="1"/>
</dbReference>
<dbReference type="SUPFAM" id="SSF51735">
    <property type="entry name" value="NAD(P)-binding Rossmann-fold domains"/>
    <property type="match status" value="1"/>
</dbReference>
<dbReference type="PANTHER" id="PTHR45033">
    <property type="match status" value="1"/>
</dbReference>
<dbReference type="Pfam" id="PF00107">
    <property type="entry name" value="ADH_zinc_N"/>
    <property type="match status" value="1"/>
</dbReference>
<dbReference type="Proteomes" id="UP000319731">
    <property type="component" value="Unassembled WGS sequence"/>
</dbReference>
<dbReference type="Gene3D" id="3.40.50.720">
    <property type="entry name" value="NAD(P)-binding Rossmann-like Domain"/>
    <property type="match status" value="1"/>
</dbReference>
<dbReference type="InterPro" id="IPR052711">
    <property type="entry name" value="Zinc_ADH-like"/>
</dbReference>
<feature type="domain" description="Enoyl reductase (ER)" evidence="1">
    <location>
        <begin position="24"/>
        <end position="354"/>
    </location>
</feature>
<dbReference type="InterPro" id="IPR013154">
    <property type="entry name" value="ADH-like_N"/>
</dbReference>
<dbReference type="InterPro" id="IPR011032">
    <property type="entry name" value="GroES-like_sf"/>
</dbReference>
<comment type="caution">
    <text evidence="2">The sequence shown here is derived from an EMBL/GenBank/DDBJ whole genome shotgun (WGS) entry which is preliminary data.</text>
</comment>
<dbReference type="InterPro" id="IPR013149">
    <property type="entry name" value="ADH-like_C"/>
</dbReference>
<dbReference type="Pfam" id="PF08240">
    <property type="entry name" value="ADH_N"/>
    <property type="match status" value="1"/>
</dbReference>
<organism evidence="2 3">
    <name type="scientific">Synchytrium microbalum</name>
    <dbReference type="NCBI Taxonomy" id="1806994"/>
    <lineage>
        <taxon>Eukaryota</taxon>
        <taxon>Fungi</taxon>
        <taxon>Fungi incertae sedis</taxon>
        <taxon>Chytridiomycota</taxon>
        <taxon>Chytridiomycota incertae sedis</taxon>
        <taxon>Chytridiomycetes</taxon>
        <taxon>Synchytriales</taxon>
        <taxon>Synchytriaceae</taxon>
        <taxon>Synchytrium</taxon>
    </lineage>
</organism>
<evidence type="ECO:0000259" key="1">
    <source>
        <dbReference type="SMART" id="SM00829"/>
    </source>
</evidence>
<keyword evidence="3" id="KW-1185">Reference proteome</keyword>
<dbReference type="OrthoDB" id="449487at2759"/>
<dbReference type="SMART" id="SM00829">
    <property type="entry name" value="PKS_ER"/>
    <property type="match status" value="1"/>
</dbReference>
<gene>
    <name evidence="2" type="ORF">SmJEL517_g04844</name>
</gene>
<reference evidence="2 3" key="1">
    <citation type="journal article" date="2019" name="Sci. Rep.">
        <title>Comparative genomics of chytrid fungi reveal insights into the obligate biotrophic and pathogenic lifestyle of Synchytrium endobioticum.</title>
        <authorList>
            <person name="van de Vossenberg B.T.L.H."/>
            <person name="Warris S."/>
            <person name="Nguyen H.D.T."/>
            <person name="van Gent-Pelzer M.P.E."/>
            <person name="Joly D.L."/>
            <person name="van de Geest H.C."/>
            <person name="Bonants P.J.M."/>
            <person name="Smith D.S."/>
            <person name="Levesque C.A."/>
            <person name="van der Lee T.A.J."/>
        </authorList>
    </citation>
    <scope>NUCLEOTIDE SEQUENCE [LARGE SCALE GENOMIC DNA]</scope>
    <source>
        <strain evidence="2 3">JEL517</strain>
    </source>
</reference>
<dbReference type="InterPro" id="IPR020843">
    <property type="entry name" value="ER"/>
</dbReference>
<dbReference type="STRING" id="1806994.A0A507C1I7"/>
<dbReference type="InterPro" id="IPR036291">
    <property type="entry name" value="NAD(P)-bd_dom_sf"/>
</dbReference>